<keyword evidence="2" id="KW-0732">Signal</keyword>
<dbReference type="InParanoid" id="A0A1Z5KIP6"/>
<feature type="compositionally biased region" description="Polar residues" evidence="1">
    <location>
        <begin position="324"/>
        <end position="335"/>
    </location>
</feature>
<keyword evidence="4" id="KW-1185">Reference proteome</keyword>
<dbReference type="Proteomes" id="UP000198406">
    <property type="component" value="Unassembled WGS sequence"/>
</dbReference>
<feature type="compositionally biased region" description="Low complexity" evidence="1">
    <location>
        <begin position="251"/>
        <end position="264"/>
    </location>
</feature>
<comment type="caution">
    <text evidence="3">The sequence shown here is derived from an EMBL/GenBank/DDBJ whole genome shotgun (WGS) entry which is preliminary data.</text>
</comment>
<feature type="signal peptide" evidence="2">
    <location>
        <begin position="1"/>
        <end position="24"/>
    </location>
</feature>
<name>A0A1Z5KIP6_FISSO</name>
<dbReference type="OrthoDB" id="52869at2759"/>
<feature type="region of interest" description="Disordered" evidence="1">
    <location>
        <begin position="232"/>
        <end position="366"/>
    </location>
</feature>
<accession>A0A1Z5KIP6</accession>
<evidence type="ECO:0000256" key="2">
    <source>
        <dbReference type="SAM" id="SignalP"/>
    </source>
</evidence>
<feature type="compositionally biased region" description="Low complexity" evidence="1">
    <location>
        <begin position="281"/>
        <end position="290"/>
    </location>
</feature>
<evidence type="ECO:0000256" key="1">
    <source>
        <dbReference type="SAM" id="MobiDB-lite"/>
    </source>
</evidence>
<protein>
    <submittedName>
        <fullName evidence="3">Uncharacterized protein</fullName>
    </submittedName>
</protein>
<dbReference type="AlphaFoldDB" id="A0A1Z5KIP6"/>
<proteinExistence type="predicted"/>
<evidence type="ECO:0000313" key="3">
    <source>
        <dbReference type="EMBL" id="GAX26180.1"/>
    </source>
</evidence>
<sequence length="393" mass="41844">MRYRASSLLIFFSHLTLWFSAVYGQCTFCPDGSEPPYPQLVIEELDLPCGFLARRASSLTIDNTNPGICAEYAVLAIMCGCPQPDDACTLCEDRRQVPSKGLSIGPNACDQLELEGSIQSSTSWKLCPAWRATYGVYCGCDNPISSQTHCRICGDQMLPDPNVVVDIDDLGFEITCADVELNEENLSCDVVQSTYSSICCAAVSIQRNETLDEDEVATGENKTVREMNETIEEVIDDNSTDVDSSGTVGGNENDTTIDNTENSTGVNANKTMNEPADDASTQNTTISDTSETTDDTSAEQTTGVDLNDTSGKEDENAAVDDTTVPDSNETTANTSDSEDTGDAAAPSSDLGQPVMAPDDVSSLASSANTGGMYSSLHLAVVIGVIMFVCQQAT</sequence>
<feature type="chain" id="PRO_5012441909" evidence="2">
    <location>
        <begin position="25"/>
        <end position="393"/>
    </location>
</feature>
<reference evidence="3 4" key="1">
    <citation type="journal article" date="2015" name="Plant Cell">
        <title>Oil accumulation by the oleaginous diatom Fistulifera solaris as revealed by the genome and transcriptome.</title>
        <authorList>
            <person name="Tanaka T."/>
            <person name="Maeda Y."/>
            <person name="Veluchamy A."/>
            <person name="Tanaka M."/>
            <person name="Abida H."/>
            <person name="Marechal E."/>
            <person name="Bowler C."/>
            <person name="Muto M."/>
            <person name="Sunaga Y."/>
            <person name="Tanaka M."/>
            <person name="Yoshino T."/>
            <person name="Taniguchi T."/>
            <person name="Fukuda Y."/>
            <person name="Nemoto M."/>
            <person name="Matsumoto M."/>
            <person name="Wong P.S."/>
            <person name="Aburatani S."/>
            <person name="Fujibuchi W."/>
        </authorList>
    </citation>
    <scope>NUCLEOTIDE SEQUENCE [LARGE SCALE GENOMIC DNA]</scope>
    <source>
        <strain evidence="3 4">JPCC DA0580</strain>
    </source>
</reference>
<gene>
    <name evidence="3" type="ORF">FisN_18Hh299</name>
</gene>
<evidence type="ECO:0000313" key="4">
    <source>
        <dbReference type="Proteomes" id="UP000198406"/>
    </source>
</evidence>
<dbReference type="EMBL" id="BDSP01000239">
    <property type="protein sequence ID" value="GAX26180.1"/>
    <property type="molecule type" value="Genomic_DNA"/>
</dbReference>
<organism evidence="3 4">
    <name type="scientific">Fistulifera solaris</name>
    <name type="common">Oleaginous diatom</name>
    <dbReference type="NCBI Taxonomy" id="1519565"/>
    <lineage>
        <taxon>Eukaryota</taxon>
        <taxon>Sar</taxon>
        <taxon>Stramenopiles</taxon>
        <taxon>Ochrophyta</taxon>
        <taxon>Bacillariophyta</taxon>
        <taxon>Bacillariophyceae</taxon>
        <taxon>Bacillariophycidae</taxon>
        <taxon>Naviculales</taxon>
        <taxon>Naviculaceae</taxon>
        <taxon>Fistulifera</taxon>
    </lineage>
</organism>